<evidence type="ECO:0000256" key="2">
    <source>
        <dbReference type="SAM" id="Phobius"/>
    </source>
</evidence>
<organism evidence="3 4">
    <name type="scientific">Winkia neuii</name>
    <dbReference type="NCBI Taxonomy" id="33007"/>
    <lineage>
        <taxon>Bacteria</taxon>
        <taxon>Bacillati</taxon>
        <taxon>Actinomycetota</taxon>
        <taxon>Actinomycetes</taxon>
        <taxon>Actinomycetales</taxon>
        <taxon>Actinomycetaceae</taxon>
        <taxon>Winkia</taxon>
    </lineage>
</organism>
<evidence type="ECO:0008006" key="5">
    <source>
        <dbReference type="Google" id="ProtNLM"/>
    </source>
</evidence>
<keyword evidence="2" id="KW-0812">Transmembrane</keyword>
<evidence type="ECO:0000256" key="1">
    <source>
        <dbReference type="SAM" id="Coils"/>
    </source>
</evidence>
<feature type="transmembrane region" description="Helical" evidence="2">
    <location>
        <begin position="206"/>
        <end position="233"/>
    </location>
</feature>
<dbReference type="Proteomes" id="UP000235122">
    <property type="component" value="Unassembled WGS sequence"/>
</dbReference>
<keyword evidence="1" id="KW-0175">Coiled coil</keyword>
<dbReference type="STRING" id="33007.HMPREF3198_01116"/>
<dbReference type="EMBL" id="PKKO01000003">
    <property type="protein sequence ID" value="PKY72587.1"/>
    <property type="molecule type" value="Genomic_DNA"/>
</dbReference>
<evidence type="ECO:0000313" key="4">
    <source>
        <dbReference type="Proteomes" id="UP000235122"/>
    </source>
</evidence>
<keyword evidence="2" id="KW-1133">Transmembrane helix</keyword>
<proteinExistence type="predicted"/>
<dbReference type="Gene3D" id="1.20.120.330">
    <property type="entry name" value="Nucleotidyltransferases domain 2"/>
    <property type="match status" value="1"/>
</dbReference>
<protein>
    <recommendedName>
        <fullName evidence="5">WXG100 family type VII secretion target</fullName>
    </recommendedName>
</protein>
<sequence>MEHNWHLVHLSSHPIPGNSSEVAALSQRYQRLGDTFEHAAALLGGGSAGTQQGQWVRKIEQKSQSLPDDFRRFAGSFHKVARALKGWETRIEPMRREAEQALSEAEQAQMDNKGLRGAVADFTAGLSGASGADSQLDSYKRQLASSGTRLDAAVQRVRRVKEDYDQAAQEVVSQIRAANEEAPKLKGIEKLLYSDFWKGLMKVLKVVSIGLGVLSMFMGGGWVAVASAVVGVLQAVDGVMRMAADGNFDFKSLIALGKSILPALGAAGGVLGKAFQAFTSGGNWMAAFAPQLTSVGQMLAGAVQPALNSGGIKNISNAIGSSLQKLVTTGQWDNPLSHISPADSQGAMNAIGQSVHNLVDGPDSFLQSPEGLKSVLPKLKEAGQQMGAVINGTDSAATGATAGTAATPVDAVPTSLGATPTASADISRVPAAVSSSPAVAAGATADAGSFGDRAGSGNSDLFSGGSNGYTSSGYMPEGGPFGSNLGANSVGGVSAASSLSSAGSGGGAGAAGASTGATGLFSPLMQNGVPAWNDGADAATGGSGLFSFPKLNGEVFNPIGLLGTWANLFFK</sequence>
<gene>
    <name evidence="3" type="ORF">CYJ19_07030</name>
</gene>
<comment type="caution">
    <text evidence="3">The sequence shown here is derived from an EMBL/GenBank/DDBJ whole genome shotgun (WGS) entry which is preliminary data.</text>
</comment>
<dbReference type="RefSeq" id="WP_024332462.1">
    <property type="nucleotide sequence ID" value="NZ_JASOXK010000025.1"/>
</dbReference>
<accession>A0A2I1IN79</accession>
<name>A0A2I1IN79_9ACTO</name>
<dbReference type="AlphaFoldDB" id="A0A2I1IN79"/>
<feature type="coiled-coil region" evidence="1">
    <location>
        <begin position="91"/>
        <end position="118"/>
    </location>
</feature>
<keyword evidence="4" id="KW-1185">Reference proteome</keyword>
<keyword evidence="2" id="KW-0472">Membrane</keyword>
<dbReference type="GeneID" id="35865859"/>
<evidence type="ECO:0000313" key="3">
    <source>
        <dbReference type="EMBL" id="PKY72587.1"/>
    </source>
</evidence>
<reference evidence="3 4" key="1">
    <citation type="submission" date="2017-12" db="EMBL/GenBank/DDBJ databases">
        <title>Phylogenetic diversity of female urinary microbiome.</title>
        <authorList>
            <person name="Thomas-White K."/>
            <person name="Wolfe A.J."/>
        </authorList>
    </citation>
    <scope>NUCLEOTIDE SEQUENCE [LARGE SCALE GENOMIC DNA]</scope>
    <source>
        <strain evidence="3 4">UMB0402</strain>
    </source>
</reference>
<feature type="coiled-coil region" evidence="1">
    <location>
        <begin position="150"/>
        <end position="181"/>
    </location>
</feature>